<feature type="transmembrane region" description="Helical" evidence="6">
    <location>
        <begin position="47"/>
        <end position="69"/>
    </location>
</feature>
<evidence type="ECO:0000256" key="6">
    <source>
        <dbReference type="SAM" id="Phobius"/>
    </source>
</evidence>
<evidence type="ECO:0000256" key="4">
    <source>
        <dbReference type="ARBA" id="ARBA00022989"/>
    </source>
</evidence>
<reference evidence="7 8" key="1">
    <citation type="submission" date="2015-11" db="EMBL/GenBank/DDBJ databases">
        <title>Evidence for parallel genomic evolution in an endosymbiosis of termite gut flagellates.</title>
        <authorList>
            <person name="Zheng H."/>
        </authorList>
    </citation>
    <scope>NUCLEOTIDE SEQUENCE [LARGE SCALE GENOMIC DNA]</scope>
    <source>
        <strain evidence="7 8">CET450</strain>
    </source>
</reference>
<keyword evidence="5 6" id="KW-0472">Membrane</keyword>
<feature type="transmembrane region" description="Helical" evidence="6">
    <location>
        <begin position="81"/>
        <end position="102"/>
    </location>
</feature>
<dbReference type="PANTHER" id="PTHR30086">
    <property type="entry name" value="ARGININE EXPORTER PROTEIN ARGO"/>
    <property type="match status" value="1"/>
</dbReference>
<dbReference type="InterPro" id="IPR001123">
    <property type="entry name" value="LeuE-type"/>
</dbReference>
<keyword evidence="8" id="KW-1185">Reference proteome</keyword>
<name>A0A1E5IHM2_ENDTX</name>
<feature type="transmembrane region" description="Helical" evidence="6">
    <location>
        <begin position="150"/>
        <end position="176"/>
    </location>
</feature>
<feature type="transmembrane region" description="Helical" evidence="6">
    <location>
        <begin position="114"/>
        <end position="138"/>
    </location>
</feature>
<comment type="caution">
    <text evidence="7">The sequence shown here is derived from an EMBL/GenBank/DDBJ whole genome shotgun (WGS) entry which is preliminary data.</text>
</comment>
<comment type="subcellular location">
    <subcellularLocation>
        <location evidence="1">Cell membrane</location>
        <topology evidence="1">Multi-pass membrane protein</topology>
    </subcellularLocation>
</comment>
<feature type="transmembrane region" description="Helical" evidence="6">
    <location>
        <begin position="12"/>
        <end position="35"/>
    </location>
</feature>
<dbReference type="GO" id="GO:0005886">
    <property type="term" value="C:plasma membrane"/>
    <property type="evidence" value="ECO:0007669"/>
    <property type="project" value="UniProtKB-SubCell"/>
</dbReference>
<evidence type="ECO:0000256" key="1">
    <source>
        <dbReference type="ARBA" id="ARBA00004651"/>
    </source>
</evidence>
<evidence type="ECO:0000256" key="3">
    <source>
        <dbReference type="ARBA" id="ARBA00022692"/>
    </source>
</evidence>
<dbReference type="EMBL" id="LNVX01000508">
    <property type="protein sequence ID" value="OEG69980.1"/>
    <property type="molecule type" value="Genomic_DNA"/>
</dbReference>
<protein>
    <recommendedName>
        <fullName evidence="9">Lysine transporter LysE</fullName>
    </recommendedName>
</protein>
<accession>A0A1E5IHM2</accession>
<keyword evidence="3 6" id="KW-0812">Transmembrane</keyword>
<evidence type="ECO:0000256" key="2">
    <source>
        <dbReference type="ARBA" id="ARBA00022475"/>
    </source>
</evidence>
<evidence type="ECO:0000256" key="5">
    <source>
        <dbReference type="ARBA" id="ARBA00023136"/>
    </source>
</evidence>
<gene>
    <name evidence="7" type="ORF">ATZ36_01720</name>
</gene>
<keyword evidence="2" id="KW-1003">Cell membrane</keyword>
<dbReference type="AlphaFoldDB" id="A0A1E5IHM2"/>
<dbReference type="Pfam" id="PF01810">
    <property type="entry name" value="LysE"/>
    <property type="match status" value="2"/>
</dbReference>
<sequence>MRYSIGKTNRLLLEGLKIGFLLQIGSIGPICMLVFRLSLSLPVSKLLIGVVGITISDLIYTFLAILSISAMKRIQQRYQRILDIIVGIILIVFGVLFITTGNTVNSDTFRGHDLFLWLFGLNMANPITIVFIAGIFSLEISKRDMNLKDASIFGFGFLLTTPIFMIIIIIIGKFAGTILPDIVVKILNIIMGIVLVFLGAKNIFSKKKSVEGGKKCDSDKKNLENCSEKTKLF</sequence>
<dbReference type="Proteomes" id="UP000095237">
    <property type="component" value="Unassembled WGS sequence"/>
</dbReference>
<proteinExistence type="predicted"/>
<evidence type="ECO:0000313" key="7">
    <source>
        <dbReference type="EMBL" id="OEG69980.1"/>
    </source>
</evidence>
<dbReference type="GO" id="GO:0015171">
    <property type="term" value="F:amino acid transmembrane transporter activity"/>
    <property type="evidence" value="ECO:0007669"/>
    <property type="project" value="TreeGrafter"/>
</dbReference>
<organism evidence="7 8">
    <name type="scientific">Endomicrobium trichonymphae</name>
    <dbReference type="NCBI Taxonomy" id="1408204"/>
    <lineage>
        <taxon>Bacteria</taxon>
        <taxon>Pseudomonadati</taxon>
        <taxon>Elusimicrobiota</taxon>
        <taxon>Endomicrobiia</taxon>
        <taxon>Endomicrobiales</taxon>
        <taxon>Endomicrobiaceae</taxon>
        <taxon>Candidatus Endomicrobiellum</taxon>
    </lineage>
</organism>
<dbReference type="PANTHER" id="PTHR30086:SF20">
    <property type="entry name" value="ARGININE EXPORTER PROTEIN ARGO-RELATED"/>
    <property type="match status" value="1"/>
</dbReference>
<evidence type="ECO:0008006" key="9">
    <source>
        <dbReference type="Google" id="ProtNLM"/>
    </source>
</evidence>
<feature type="transmembrane region" description="Helical" evidence="6">
    <location>
        <begin position="182"/>
        <end position="200"/>
    </location>
</feature>
<evidence type="ECO:0000313" key="8">
    <source>
        <dbReference type="Proteomes" id="UP000095237"/>
    </source>
</evidence>
<keyword evidence="4 6" id="KW-1133">Transmembrane helix</keyword>